<dbReference type="AlphaFoldDB" id="A0A7Z0D6F7"/>
<gene>
    <name evidence="1" type="ORF">GGQ54_000322</name>
</gene>
<dbReference type="InterPro" id="IPR047681">
    <property type="entry name" value="PPA1309-like"/>
</dbReference>
<evidence type="ECO:0000313" key="1">
    <source>
        <dbReference type="EMBL" id="NYI69762.1"/>
    </source>
</evidence>
<organism evidence="1 2">
    <name type="scientific">Naumannella cuiyingiana</name>
    <dbReference type="NCBI Taxonomy" id="1347891"/>
    <lineage>
        <taxon>Bacteria</taxon>
        <taxon>Bacillati</taxon>
        <taxon>Actinomycetota</taxon>
        <taxon>Actinomycetes</taxon>
        <taxon>Propionibacteriales</taxon>
        <taxon>Propionibacteriaceae</taxon>
        <taxon>Naumannella</taxon>
    </lineage>
</organism>
<dbReference type="Proteomes" id="UP000527616">
    <property type="component" value="Unassembled WGS sequence"/>
</dbReference>
<comment type="caution">
    <text evidence="1">The sequence shown here is derived from an EMBL/GenBank/DDBJ whole genome shotgun (WGS) entry which is preliminary data.</text>
</comment>
<proteinExistence type="predicted"/>
<name>A0A7Z0D6F7_9ACTN</name>
<dbReference type="NCBIfam" id="NF040618">
    <property type="entry name" value="PPA1309_fam"/>
    <property type="match status" value="1"/>
</dbReference>
<sequence>MLTDPDERVAALAAALVELERTCSDAGWDAPPRLFALVPTADVIADEPALAEEFGLRGDGPPGAWTAIEQGDFRPGDDLVGALQRLSWPAEVKGCALALERSFLPSGAEAELPDEPAAAQRVVAEHPDRQDIRLVVGVTRDGTGYGVGRLVAQPDELLGGPDLAPGLVSLLATTLA</sequence>
<evidence type="ECO:0000313" key="2">
    <source>
        <dbReference type="Proteomes" id="UP000527616"/>
    </source>
</evidence>
<keyword evidence="2" id="KW-1185">Reference proteome</keyword>
<reference evidence="1 2" key="1">
    <citation type="submission" date="2020-07" db="EMBL/GenBank/DDBJ databases">
        <title>Sequencing the genomes of 1000 actinobacteria strains.</title>
        <authorList>
            <person name="Klenk H.-P."/>
        </authorList>
    </citation>
    <scope>NUCLEOTIDE SEQUENCE [LARGE SCALE GENOMIC DNA]</scope>
    <source>
        <strain evidence="1 2">DSM 103164</strain>
    </source>
</reference>
<protein>
    <submittedName>
        <fullName evidence="1">Uncharacterized protein</fullName>
    </submittedName>
</protein>
<dbReference type="EMBL" id="JACBZS010000001">
    <property type="protein sequence ID" value="NYI69762.1"/>
    <property type="molecule type" value="Genomic_DNA"/>
</dbReference>
<dbReference type="RefSeq" id="WP_179443793.1">
    <property type="nucleotide sequence ID" value="NZ_JACBZS010000001.1"/>
</dbReference>
<accession>A0A7Z0D6F7</accession>